<sequence>MSPSTVPHRESAGRRKPQDFDGRVSLEAYLAQFELLAEAQGWSSWVRAVQLASSLKGPAVEVLSLLTPVQRSSYTSIVAVLERRYGHKHQAEAFRVWFRARIRARGETLQQLAQDVEHLARKAYPGATEDLTVLLRDQFVDALDDQQLKVYVMQAHVGDLQEALARALEFESFVQSSSARPRLDQVRRDFRSRRSQVRSRVEEGATGSFPGECWSSRRMGHMRRNCPDANSSLSGERRRAGEHQSGCRECGQMGHLASACPRDEHEDASSLPGNTGRLGGRGWRQPSPFRSHSR</sequence>
<evidence type="ECO:0000313" key="5">
    <source>
        <dbReference type="Proteomes" id="UP000770661"/>
    </source>
</evidence>
<name>A0A8J4XMW6_CHIOP</name>
<dbReference type="PANTHER" id="PTHR45823">
    <property type="entry name" value="T-SNARE COILED-COIL HOMOLOGY DOMAIN-CONTAINING PROTEIN"/>
    <property type="match status" value="1"/>
</dbReference>
<dbReference type="Gene3D" id="4.10.60.10">
    <property type="entry name" value="Zinc finger, CCHC-type"/>
    <property type="match status" value="1"/>
</dbReference>
<proteinExistence type="predicted"/>
<dbReference type="SMART" id="SM00343">
    <property type="entry name" value="ZnF_C2HC"/>
    <property type="match status" value="2"/>
</dbReference>
<dbReference type="OrthoDB" id="8300685at2759"/>
<dbReference type="Proteomes" id="UP000770661">
    <property type="component" value="Unassembled WGS sequence"/>
</dbReference>
<comment type="caution">
    <text evidence="4">The sequence shown here is derived from an EMBL/GenBank/DDBJ whole genome shotgun (WGS) entry which is preliminary data.</text>
</comment>
<organism evidence="4 5">
    <name type="scientific">Chionoecetes opilio</name>
    <name type="common">Atlantic snow crab</name>
    <name type="synonym">Cancer opilio</name>
    <dbReference type="NCBI Taxonomy" id="41210"/>
    <lineage>
        <taxon>Eukaryota</taxon>
        <taxon>Metazoa</taxon>
        <taxon>Ecdysozoa</taxon>
        <taxon>Arthropoda</taxon>
        <taxon>Crustacea</taxon>
        <taxon>Multicrustacea</taxon>
        <taxon>Malacostraca</taxon>
        <taxon>Eumalacostraca</taxon>
        <taxon>Eucarida</taxon>
        <taxon>Decapoda</taxon>
        <taxon>Pleocyemata</taxon>
        <taxon>Brachyura</taxon>
        <taxon>Eubrachyura</taxon>
        <taxon>Majoidea</taxon>
        <taxon>Majidae</taxon>
        <taxon>Chionoecetes</taxon>
    </lineage>
</organism>
<dbReference type="SUPFAM" id="SSF57756">
    <property type="entry name" value="Retrovirus zinc finger-like domains"/>
    <property type="match status" value="1"/>
</dbReference>
<dbReference type="AlphaFoldDB" id="A0A8J4XMW6"/>
<keyword evidence="5" id="KW-1185">Reference proteome</keyword>
<evidence type="ECO:0000259" key="3">
    <source>
        <dbReference type="PROSITE" id="PS50158"/>
    </source>
</evidence>
<accession>A0A8J4XMW6</accession>
<reference evidence="4" key="1">
    <citation type="submission" date="2020-07" db="EMBL/GenBank/DDBJ databases">
        <title>The High-quality genome of the commercially important snow crab, Chionoecetes opilio.</title>
        <authorList>
            <person name="Jeong J.-H."/>
            <person name="Ryu S."/>
        </authorList>
    </citation>
    <scope>NUCLEOTIDE SEQUENCE</scope>
    <source>
        <strain evidence="4">MADBK_172401_WGS</strain>
        <tissue evidence="4">Digestive gland</tissue>
    </source>
</reference>
<gene>
    <name evidence="4" type="ORF">GWK47_023141</name>
</gene>
<feature type="compositionally biased region" description="Basic and acidic residues" evidence="2">
    <location>
        <begin position="235"/>
        <end position="246"/>
    </location>
</feature>
<feature type="region of interest" description="Disordered" evidence="2">
    <location>
        <begin position="185"/>
        <end position="294"/>
    </location>
</feature>
<keyword evidence="1" id="KW-0862">Zinc</keyword>
<dbReference type="InterPro" id="IPR001878">
    <property type="entry name" value="Znf_CCHC"/>
</dbReference>
<keyword evidence="1" id="KW-0863">Zinc-finger</keyword>
<evidence type="ECO:0000313" key="4">
    <source>
        <dbReference type="EMBL" id="KAG0710289.1"/>
    </source>
</evidence>
<dbReference type="GO" id="GO:0003676">
    <property type="term" value="F:nucleic acid binding"/>
    <property type="evidence" value="ECO:0007669"/>
    <property type="project" value="InterPro"/>
</dbReference>
<evidence type="ECO:0000256" key="2">
    <source>
        <dbReference type="SAM" id="MobiDB-lite"/>
    </source>
</evidence>
<keyword evidence="1" id="KW-0479">Metal-binding</keyword>
<dbReference type="EMBL" id="JACEEZ010024353">
    <property type="protein sequence ID" value="KAG0710289.1"/>
    <property type="molecule type" value="Genomic_DNA"/>
</dbReference>
<evidence type="ECO:0000256" key="1">
    <source>
        <dbReference type="PROSITE-ProRule" id="PRU00047"/>
    </source>
</evidence>
<dbReference type="InterPro" id="IPR036875">
    <property type="entry name" value="Znf_CCHC_sf"/>
</dbReference>
<dbReference type="GO" id="GO:0008270">
    <property type="term" value="F:zinc ion binding"/>
    <property type="evidence" value="ECO:0007669"/>
    <property type="project" value="UniProtKB-KW"/>
</dbReference>
<dbReference type="PROSITE" id="PS50158">
    <property type="entry name" value="ZF_CCHC"/>
    <property type="match status" value="1"/>
</dbReference>
<dbReference type="Pfam" id="PF00098">
    <property type="entry name" value="zf-CCHC"/>
    <property type="match status" value="1"/>
</dbReference>
<dbReference type="PANTHER" id="PTHR45823:SF1">
    <property type="entry name" value="T-SNARE COILED-COIL HOMOLOGY DOMAIN-CONTAINING PROTEIN"/>
    <property type="match status" value="1"/>
</dbReference>
<feature type="domain" description="CCHC-type" evidence="3">
    <location>
        <begin position="247"/>
        <end position="262"/>
    </location>
</feature>
<protein>
    <recommendedName>
        <fullName evidence="3">CCHC-type domain-containing protein</fullName>
    </recommendedName>
</protein>